<evidence type="ECO:0000313" key="2">
    <source>
        <dbReference type="EMBL" id="KAK2574022.1"/>
    </source>
</evidence>
<evidence type="ECO:0000256" key="1">
    <source>
        <dbReference type="SAM" id="MobiDB-lite"/>
    </source>
</evidence>
<dbReference type="EMBL" id="JARQWQ010000001">
    <property type="protein sequence ID" value="KAK2574022.1"/>
    <property type="molecule type" value="Genomic_DNA"/>
</dbReference>
<protein>
    <submittedName>
        <fullName evidence="2">Uncharacterized protein</fullName>
    </submittedName>
</protein>
<dbReference type="AlphaFoldDB" id="A0AAD9VHF2"/>
<feature type="compositionally biased region" description="Low complexity" evidence="1">
    <location>
        <begin position="101"/>
        <end position="117"/>
    </location>
</feature>
<feature type="region of interest" description="Disordered" evidence="1">
    <location>
        <begin position="93"/>
        <end position="145"/>
    </location>
</feature>
<dbReference type="Proteomes" id="UP001249851">
    <property type="component" value="Unassembled WGS sequence"/>
</dbReference>
<accession>A0AAD9VHF2</accession>
<organism evidence="2 3">
    <name type="scientific">Acropora cervicornis</name>
    <name type="common">Staghorn coral</name>
    <dbReference type="NCBI Taxonomy" id="6130"/>
    <lineage>
        <taxon>Eukaryota</taxon>
        <taxon>Metazoa</taxon>
        <taxon>Cnidaria</taxon>
        <taxon>Anthozoa</taxon>
        <taxon>Hexacorallia</taxon>
        <taxon>Scleractinia</taxon>
        <taxon>Astrocoeniina</taxon>
        <taxon>Acroporidae</taxon>
        <taxon>Acropora</taxon>
    </lineage>
</organism>
<name>A0AAD9VHF2_ACRCE</name>
<comment type="caution">
    <text evidence="2">The sequence shown here is derived from an EMBL/GenBank/DDBJ whole genome shotgun (WGS) entry which is preliminary data.</text>
</comment>
<gene>
    <name evidence="2" type="ORF">P5673_000140</name>
</gene>
<sequence>MSSNDEVLTTPRSVIGEELEKQSNIDQRLSFCFDEERRKMKSFQERSNDLDQAIKWVLKEIKFLKQQDQSLMRQFVKLRSILNSVKTRAIFDRKISPPDSPLSSPSSPLYSISEESPTMFFQNEESPELKRRAETEPVSPVCFDDENDLDKYEHFAI</sequence>
<evidence type="ECO:0000313" key="3">
    <source>
        <dbReference type="Proteomes" id="UP001249851"/>
    </source>
</evidence>
<reference evidence="2" key="2">
    <citation type="journal article" date="2023" name="Science">
        <title>Genomic signatures of disease resistance in endangered staghorn corals.</title>
        <authorList>
            <person name="Vollmer S.V."/>
            <person name="Selwyn J.D."/>
            <person name="Despard B.A."/>
            <person name="Roesel C.L."/>
        </authorList>
    </citation>
    <scope>NUCLEOTIDE SEQUENCE</scope>
    <source>
        <strain evidence="2">K2</strain>
    </source>
</reference>
<proteinExistence type="predicted"/>
<reference evidence="2" key="1">
    <citation type="journal article" date="2023" name="G3 (Bethesda)">
        <title>Whole genome assembly and annotation of the endangered Caribbean coral Acropora cervicornis.</title>
        <authorList>
            <person name="Selwyn J.D."/>
            <person name="Vollmer S.V."/>
        </authorList>
    </citation>
    <scope>NUCLEOTIDE SEQUENCE</scope>
    <source>
        <strain evidence="2">K2</strain>
    </source>
</reference>
<keyword evidence="3" id="KW-1185">Reference proteome</keyword>